<dbReference type="AlphaFoldDB" id="A0A5B8U577"/>
<gene>
    <name evidence="1" type="ORF">FSW04_12330</name>
</gene>
<dbReference type="OrthoDB" id="9792162at2"/>
<keyword evidence="2" id="KW-1185">Reference proteome</keyword>
<evidence type="ECO:0000313" key="2">
    <source>
        <dbReference type="Proteomes" id="UP000321805"/>
    </source>
</evidence>
<sequence length="89" mass="9678">MSAQLGQVGPPHPATSHRQARINHVVRVLDTHRVLTRDGLYDLCHADHWGGPQAFARIVDEAIRSGRVRALGPSMLESVAPVRAPESPS</sequence>
<dbReference type="RefSeq" id="WP_146919634.1">
    <property type="nucleotide sequence ID" value="NZ_CP042430.1"/>
</dbReference>
<reference evidence="1 2" key="1">
    <citation type="journal article" date="2018" name="J. Microbiol.">
        <title>Baekduia soli gen. nov., sp. nov., a novel bacterium isolated from the soil of Baekdu Mountain and proposal of a novel family name, Baekduiaceae fam. nov.</title>
        <authorList>
            <person name="An D.S."/>
            <person name="Siddiqi M.Z."/>
            <person name="Kim K.H."/>
            <person name="Yu H.S."/>
            <person name="Im W.T."/>
        </authorList>
    </citation>
    <scope>NUCLEOTIDE SEQUENCE [LARGE SCALE GENOMIC DNA]</scope>
    <source>
        <strain evidence="1 2">BR7-21</strain>
    </source>
</reference>
<dbReference type="Proteomes" id="UP000321805">
    <property type="component" value="Chromosome"/>
</dbReference>
<accession>A0A5B8U577</accession>
<proteinExistence type="predicted"/>
<dbReference type="KEGG" id="bsol:FSW04_12330"/>
<evidence type="ECO:0000313" key="1">
    <source>
        <dbReference type="EMBL" id="QEC48276.1"/>
    </source>
</evidence>
<protein>
    <submittedName>
        <fullName evidence="1">Uncharacterized protein</fullName>
    </submittedName>
</protein>
<organism evidence="1 2">
    <name type="scientific">Baekduia soli</name>
    <dbReference type="NCBI Taxonomy" id="496014"/>
    <lineage>
        <taxon>Bacteria</taxon>
        <taxon>Bacillati</taxon>
        <taxon>Actinomycetota</taxon>
        <taxon>Thermoleophilia</taxon>
        <taxon>Solirubrobacterales</taxon>
        <taxon>Baekduiaceae</taxon>
        <taxon>Baekduia</taxon>
    </lineage>
</organism>
<name>A0A5B8U577_9ACTN</name>
<dbReference type="EMBL" id="CP042430">
    <property type="protein sequence ID" value="QEC48276.1"/>
    <property type="molecule type" value="Genomic_DNA"/>
</dbReference>